<dbReference type="InterPro" id="IPR020845">
    <property type="entry name" value="AMP-binding_CS"/>
</dbReference>
<accession>A0A6G1C3S6</accession>
<comment type="catalytic activity">
    <reaction evidence="8">
        <text>(E)-4-coumarate + ATP + CoA = (E)-4-coumaroyl-CoA + AMP + diphosphate</text>
        <dbReference type="Rhea" id="RHEA:19641"/>
        <dbReference type="ChEBI" id="CHEBI:12876"/>
        <dbReference type="ChEBI" id="CHEBI:30616"/>
        <dbReference type="ChEBI" id="CHEBI:33019"/>
        <dbReference type="ChEBI" id="CHEBI:57287"/>
        <dbReference type="ChEBI" id="CHEBI:85008"/>
        <dbReference type="ChEBI" id="CHEBI:456215"/>
        <dbReference type="EC" id="6.2.1.12"/>
    </reaction>
    <physiologicalReaction direction="left-to-right" evidence="8">
        <dbReference type="Rhea" id="RHEA:19642"/>
    </physiologicalReaction>
</comment>
<keyword evidence="4" id="KW-0547">Nucleotide-binding</keyword>
<evidence type="ECO:0000313" key="11">
    <source>
        <dbReference type="Proteomes" id="UP000479710"/>
    </source>
</evidence>
<comment type="cofactor">
    <cofactor evidence="1">
        <name>Mg(2+)</name>
        <dbReference type="ChEBI" id="CHEBI:18420"/>
    </cofactor>
</comment>
<comment type="catalytic activity">
    <reaction evidence="6">
        <text>(E)-4-coumarate + ATP + H(+) = (E)-4-coumaroyl-AMP + diphosphate</text>
        <dbReference type="Rhea" id="RHEA:72419"/>
        <dbReference type="ChEBI" id="CHEBI:12876"/>
        <dbReference type="ChEBI" id="CHEBI:15378"/>
        <dbReference type="ChEBI" id="CHEBI:30616"/>
        <dbReference type="ChEBI" id="CHEBI:33019"/>
        <dbReference type="ChEBI" id="CHEBI:192348"/>
    </reaction>
    <physiologicalReaction direction="left-to-right" evidence="6">
        <dbReference type="Rhea" id="RHEA:72420"/>
    </physiologicalReaction>
</comment>
<dbReference type="GO" id="GO:0106290">
    <property type="term" value="F:trans-cinnamate-CoA ligase activity"/>
    <property type="evidence" value="ECO:0007669"/>
    <property type="project" value="UniProtKB-ARBA"/>
</dbReference>
<protein>
    <recommendedName>
        <fullName evidence="2">4-coumarate--CoA ligase</fullName>
        <ecNumber evidence="2">6.2.1.12</ecNumber>
    </recommendedName>
</protein>
<keyword evidence="5" id="KW-0067">ATP-binding</keyword>
<evidence type="ECO:0000256" key="7">
    <source>
        <dbReference type="ARBA" id="ARBA00034223"/>
    </source>
</evidence>
<dbReference type="OrthoDB" id="10253869at2759"/>
<proteinExistence type="predicted"/>
<dbReference type="SUPFAM" id="SSF56801">
    <property type="entry name" value="Acetyl-CoA synthetase-like"/>
    <property type="match status" value="1"/>
</dbReference>
<evidence type="ECO:0000256" key="5">
    <source>
        <dbReference type="ARBA" id="ARBA00022840"/>
    </source>
</evidence>
<dbReference type="GO" id="GO:0005524">
    <property type="term" value="F:ATP binding"/>
    <property type="evidence" value="ECO:0007669"/>
    <property type="project" value="UniProtKB-KW"/>
</dbReference>
<evidence type="ECO:0000256" key="8">
    <source>
        <dbReference type="ARBA" id="ARBA00034252"/>
    </source>
</evidence>
<dbReference type="PANTHER" id="PTHR24096">
    <property type="entry name" value="LONG-CHAIN-FATTY-ACID--COA LIGASE"/>
    <property type="match status" value="1"/>
</dbReference>
<dbReference type="InterPro" id="IPR000873">
    <property type="entry name" value="AMP-dep_synth/lig_dom"/>
</dbReference>
<keyword evidence="3" id="KW-0436">Ligase</keyword>
<comment type="catalytic activity">
    <reaction evidence="7">
        <text>(E)-4-coumaroyl-AMP + CoA = (E)-4-coumaroyl-CoA + AMP + H(+)</text>
        <dbReference type="Rhea" id="RHEA:72423"/>
        <dbReference type="ChEBI" id="CHEBI:15378"/>
        <dbReference type="ChEBI" id="CHEBI:57287"/>
        <dbReference type="ChEBI" id="CHEBI:85008"/>
        <dbReference type="ChEBI" id="CHEBI:192348"/>
        <dbReference type="ChEBI" id="CHEBI:456215"/>
    </reaction>
    <physiologicalReaction direction="left-to-right" evidence="7">
        <dbReference type="Rhea" id="RHEA:72424"/>
    </physiologicalReaction>
</comment>
<reference evidence="10 11" key="1">
    <citation type="submission" date="2019-11" db="EMBL/GenBank/DDBJ databases">
        <title>Whole genome sequence of Oryza granulata.</title>
        <authorList>
            <person name="Li W."/>
        </authorList>
    </citation>
    <scope>NUCLEOTIDE SEQUENCE [LARGE SCALE GENOMIC DNA]</scope>
    <source>
        <strain evidence="11">cv. Menghai</strain>
        <tissue evidence="10">Leaf</tissue>
    </source>
</reference>
<dbReference type="GO" id="GO:0005777">
    <property type="term" value="C:peroxisome"/>
    <property type="evidence" value="ECO:0007669"/>
    <property type="project" value="TreeGrafter"/>
</dbReference>
<evidence type="ECO:0000256" key="4">
    <source>
        <dbReference type="ARBA" id="ARBA00022741"/>
    </source>
</evidence>
<evidence type="ECO:0000256" key="2">
    <source>
        <dbReference type="ARBA" id="ARBA00012959"/>
    </source>
</evidence>
<organism evidence="10 11">
    <name type="scientific">Oryza meyeriana var. granulata</name>
    <dbReference type="NCBI Taxonomy" id="110450"/>
    <lineage>
        <taxon>Eukaryota</taxon>
        <taxon>Viridiplantae</taxon>
        <taxon>Streptophyta</taxon>
        <taxon>Embryophyta</taxon>
        <taxon>Tracheophyta</taxon>
        <taxon>Spermatophyta</taxon>
        <taxon>Magnoliopsida</taxon>
        <taxon>Liliopsida</taxon>
        <taxon>Poales</taxon>
        <taxon>Poaceae</taxon>
        <taxon>BOP clade</taxon>
        <taxon>Oryzoideae</taxon>
        <taxon>Oryzeae</taxon>
        <taxon>Oryzinae</taxon>
        <taxon>Oryza</taxon>
        <taxon>Oryza meyeriana</taxon>
    </lineage>
</organism>
<evidence type="ECO:0000313" key="10">
    <source>
        <dbReference type="EMBL" id="KAF0895118.1"/>
    </source>
</evidence>
<evidence type="ECO:0000256" key="3">
    <source>
        <dbReference type="ARBA" id="ARBA00022598"/>
    </source>
</evidence>
<dbReference type="AlphaFoldDB" id="A0A6G1C3S6"/>
<evidence type="ECO:0000256" key="6">
    <source>
        <dbReference type="ARBA" id="ARBA00034219"/>
    </source>
</evidence>
<dbReference type="Gene3D" id="3.40.50.980">
    <property type="match status" value="3"/>
</dbReference>
<evidence type="ECO:0000259" key="9">
    <source>
        <dbReference type="Pfam" id="PF00501"/>
    </source>
</evidence>
<feature type="domain" description="AMP-dependent synthetase/ligase" evidence="9">
    <location>
        <begin position="49"/>
        <end position="113"/>
    </location>
</feature>
<name>A0A6G1C3S6_9ORYZ</name>
<dbReference type="GO" id="GO:0016207">
    <property type="term" value="F:4-coumarate-CoA ligase activity"/>
    <property type="evidence" value="ECO:0007669"/>
    <property type="project" value="UniProtKB-EC"/>
</dbReference>
<comment type="caution">
    <text evidence="10">The sequence shown here is derived from an EMBL/GenBank/DDBJ whole genome shotgun (WGS) entry which is preliminary data.</text>
</comment>
<dbReference type="PROSITE" id="PS00455">
    <property type="entry name" value="AMP_BINDING"/>
    <property type="match status" value="1"/>
</dbReference>
<keyword evidence="11" id="KW-1185">Reference proteome</keyword>
<dbReference type="Pfam" id="PF00501">
    <property type="entry name" value="AMP-binding"/>
    <property type="match status" value="2"/>
</dbReference>
<sequence length="305" mass="32328">METELHLAAGYCAATGVYRSGHPPQFAAVAAASFPEYIFPRLLLPDRRARPAFVDASTGAALSFADLRALSLRVARALAALGLRRGHVALLLSPNSIHFPALSLAVLSLGALCSIPPAVKRVLIEQLLADVAEDDDHEGTYDPPVSSIGRDDPALLFYSSGTTGRSKGVVSTHGNAIAMAASLEYAWGGGGKQQDEVYGCVLPMFHMFGFSSFVQGAAVLGATTVVVPGRFSVAKTMAAMEQYAVTRLLAMPPMVVQMVRAAAAGESSRRRRLRQVVSSGAPLQREHMARFRSCFPGISLSQVNS</sequence>
<dbReference type="Proteomes" id="UP000479710">
    <property type="component" value="Unassembled WGS sequence"/>
</dbReference>
<feature type="domain" description="AMP-dependent synthetase/ligase" evidence="9">
    <location>
        <begin position="128"/>
        <end position="299"/>
    </location>
</feature>
<dbReference type="GO" id="GO:0009698">
    <property type="term" value="P:phenylpropanoid metabolic process"/>
    <property type="evidence" value="ECO:0007669"/>
    <property type="project" value="UniProtKB-ARBA"/>
</dbReference>
<dbReference type="PANTHER" id="PTHR24096:SF338">
    <property type="entry name" value="4-COUMARATE--COA LIGASE-LIKE 8-RELATED"/>
    <property type="match status" value="1"/>
</dbReference>
<evidence type="ECO:0000256" key="1">
    <source>
        <dbReference type="ARBA" id="ARBA00001946"/>
    </source>
</evidence>
<dbReference type="EC" id="6.2.1.12" evidence="2"/>
<dbReference type="EMBL" id="SPHZ02000010">
    <property type="protein sequence ID" value="KAF0895118.1"/>
    <property type="molecule type" value="Genomic_DNA"/>
</dbReference>
<gene>
    <name evidence="10" type="ORF">E2562_006825</name>
</gene>